<dbReference type="Proteomes" id="UP000004382">
    <property type="component" value="Unassembled WGS sequence"/>
</dbReference>
<sequence>MKEFVDPKDPLQWVYSHFKGEGGFFWLEDDDLGRLFSPRMTDLLVRSRRASTILESESVGASPWIMAQDWDIRAFKIEADEVGPGRALGIVTFRNFVEENPKPRTITFDLVRTPDGWRIDDIQFPQDYGSPRSKSLRMSDMLKVEIAEGEKEVRDKNAKAAASGSLCGLGEGEVFTCRAGAKQYSICTSGQKFEQPHSWIEYRSGTPTKLDLVHRSTKAGTGGSFYGSFASKAKGGLSYVRFAREGYDYVAYEDTSAQPKRSAVVVRKGDRKVAEIPCTGAKDDGMPKEAGQMPSNLIVQVPFDDDLLK</sequence>
<proteinExistence type="predicted"/>
<accession>H1KGT7</accession>
<reference evidence="1 2" key="1">
    <citation type="submission" date="2011-09" db="EMBL/GenBank/DDBJ databases">
        <title>The draft genome of Methylobacterium extorquens DSM 13060.</title>
        <authorList>
            <consortium name="US DOE Joint Genome Institute (JGI-PGF)"/>
            <person name="Lucas S."/>
            <person name="Han J."/>
            <person name="Lapidus A."/>
            <person name="Cheng J.-F."/>
            <person name="Goodwin L."/>
            <person name="Pitluck S."/>
            <person name="Peters L."/>
            <person name="Land M.L."/>
            <person name="Hauser L."/>
            <person name="Koskimaki J."/>
            <person name="Halonen O."/>
            <person name="Pirttila A."/>
            <person name="Frank C."/>
            <person name="Woyke T.J."/>
        </authorList>
    </citation>
    <scope>NUCLEOTIDE SEQUENCE [LARGE SCALE GENOMIC DNA]</scope>
    <source>
        <strain evidence="1 2">DSM 13060</strain>
    </source>
</reference>
<comment type="caution">
    <text evidence="1">The sequence shown here is derived from an EMBL/GenBank/DDBJ whole genome shotgun (WGS) entry which is preliminary data.</text>
</comment>
<organism evidence="1 2">
    <name type="scientific">Methylorubrum extorquens DSM 13060</name>
    <dbReference type="NCBI Taxonomy" id="882800"/>
    <lineage>
        <taxon>Bacteria</taxon>
        <taxon>Pseudomonadati</taxon>
        <taxon>Pseudomonadota</taxon>
        <taxon>Alphaproteobacteria</taxon>
        <taxon>Hyphomicrobiales</taxon>
        <taxon>Methylobacteriaceae</taxon>
        <taxon>Methylorubrum</taxon>
    </lineage>
</organism>
<evidence type="ECO:0000313" key="1">
    <source>
        <dbReference type="EMBL" id="EHP93253.1"/>
    </source>
</evidence>
<dbReference type="EMBL" id="AGJK01000036">
    <property type="protein sequence ID" value="EHP93253.1"/>
    <property type="molecule type" value="Genomic_DNA"/>
</dbReference>
<dbReference type="AlphaFoldDB" id="H1KGT7"/>
<name>H1KGT7_METEX</name>
<dbReference type="PATRIC" id="fig|882800.3.peg.1815"/>
<evidence type="ECO:0000313" key="2">
    <source>
        <dbReference type="Proteomes" id="UP000004382"/>
    </source>
</evidence>
<dbReference type="RefSeq" id="WP_003598991.1">
    <property type="nucleotide sequence ID" value="NZ_AGJK01000036.1"/>
</dbReference>
<gene>
    <name evidence="1" type="ORF">MetexDRAFT_1849</name>
</gene>
<protein>
    <submittedName>
        <fullName evidence="1">Uncharacterized protein</fullName>
    </submittedName>
</protein>